<name>A0A0H4I8Y5_9GAMM</name>
<dbReference type="PATRIC" id="fig|330734.3.peg.929"/>
<dbReference type="Gene3D" id="1.10.1580.10">
    <property type="match status" value="1"/>
</dbReference>
<keyword evidence="7" id="KW-1185">Reference proteome</keyword>
<accession>A0A0H4I8Y5</accession>
<dbReference type="InterPro" id="IPR023179">
    <property type="entry name" value="GTP-bd_ortho_bundle_sf"/>
</dbReference>
<keyword evidence="2 3" id="KW-0342">GTP-binding</keyword>
<dbReference type="PANTHER" id="PTHR45782:SF4">
    <property type="entry name" value="MITOCHONDRIAL RIBOSOME-ASSOCIATED GTPASE 1"/>
    <property type="match status" value="1"/>
</dbReference>
<dbReference type="GO" id="GO:0006412">
    <property type="term" value="P:translation"/>
    <property type="evidence" value="ECO:0007669"/>
    <property type="project" value="TreeGrafter"/>
</dbReference>
<evidence type="ECO:0000256" key="2">
    <source>
        <dbReference type="ARBA" id="ARBA00023134"/>
    </source>
</evidence>
<dbReference type="PIRSF" id="PIRSF006230">
    <property type="entry name" value="MG442"/>
    <property type="match status" value="1"/>
</dbReference>
<comment type="function">
    <text evidence="3">Required for a late step of 50S ribosomal subunit assembly. Has GTPase activity.</text>
</comment>
<dbReference type="AlphaFoldDB" id="A0A0H4I8Y5"/>
<feature type="binding site" evidence="4">
    <location>
        <position position="168"/>
    </location>
    <ligand>
        <name>GTP</name>
        <dbReference type="ChEBI" id="CHEBI:37565"/>
    </ligand>
</feature>
<dbReference type="SUPFAM" id="SSF52540">
    <property type="entry name" value="P-loop containing nucleoside triphosphate hydrolases"/>
    <property type="match status" value="1"/>
</dbReference>
<evidence type="ECO:0000259" key="5">
    <source>
        <dbReference type="PROSITE" id="PS51721"/>
    </source>
</evidence>
<dbReference type="Pfam" id="PF01926">
    <property type="entry name" value="MMR_HSR1"/>
    <property type="match status" value="1"/>
</dbReference>
<keyword evidence="1 3" id="KW-0547">Nucleotide-binding</keyword>
<dbReference type="GO" id="GO:0003924">
    <property type="term" value="F:GTPase activity"/>
    <property type="evidence" value="ECO:0007669"/>
    <property type="project" value="TreeGrafter"/>
</dbReference>
<dbReference type="KEGG" id="mpq:ABA45_04350"/>
<dbReference type="Proteomes" id="UP000036406">
    <property type="component" value="Chromosome"/>
</dbReference>
<dbReference type="CDD" id="cd01856">
    <property type="entry name" value="YlqF"/>
    <property type="match status" value="1"/>
</dbReference>
<dbReference type="RefSeq" id="WP_048388673.1">
    <property type="nucleotide sequence ID" value="NZ_CP011494.1"/>
</dbReference>
<feature type="binding site" evidence="4">
    <location>
        <begin position="124"/>
        <end position="129"/>
    </location>
    <ligand>
        <name>GTP</name>
        <dbReference type="ChEBI" id="CHEBI:37565"/>
    </ligand>
</feature>
<dbReference type="EMBL" id="CP011494">
    <property type="protein sequence ID" value="AKO54195.1"/>
    <property type="molecule type" value="Genomic_DNA"/>
</dbReference>
<reference evidence="6 7" key="1">
    <citation type="submission" date="2015-05" db="EMBL/GenBank/DDBJ databases">
        <title>Complete genome of Marinobacter psychrophilus strain 20041T isolated from sea-ice of the Canadian Basin.</title>
        <authorList>
            <person name="Song L."/>
            <person name="Ren L."/>
            <person name="Yu Y."/>
            <person name="Wang X."/>
        </authorList>
    </citation>
    <scope>NUCLEOTIDE SEQUENCE [LARGE SCALE GENOMIC DNA]</scope>
    <source>
        <strain evidence="6 7">20041</strain>
    </source>
</reference>
<dbReference type="GO" id="GO:0005525">
    <property type="term" value="F:GTP binding"/>
    <property type="evidence" value="ECO:0007669"/>
    <property type="project" value="UniProtKB-KW"/>
</dbReference>
<dbReference type="InterPro" id="IPR006073">
    <property type="entry name" value="GTP-bd"/>
</dbReference>
<dbReference type="NCBIfam" id="TIGR03596">
    <property type="entry name" value="GTPase_YlqF"/>
    <property type="match status" value="1"/>
</dbReference>
<evidence type="ECO:0000256" key="3">
    <source>
        <dbReference type="PIRNR" id="PIRNR006230"/>
    </source>
</evidence>
<evidence type="ECO:0000313" key="6">
    <source>
        <dbReference type="EMBL" id="AKO54195.1"/>
    </source>
</evidence>
<dbReference type="InterPro" id="IPR030378">
    <property type="entry name" value="G_CP_dom"/>
</dbReference>
<keyword evidence="3" id="KW-0963">Cytoplasm</keyword>
<protein>
    <recommendedName>
        <fullName evidence="3">Ribosome biogenesis GTPase A</fullName>
    </recommendedName>
</protein>
<evidence type="ECO:0000256" key="1">
    <source>
        <dbReference type="ARBA" id="ARBA00022741"/>
    </source>
</evidence>
<evidence type="ECO:0000256" key="4">
    <source>
        <dbReference type="PIRSR" id="PIRSR006230-1"/>
    </source>
</evidence>
<feature type="domain" description="CP-type G" evidence="5">
    <location>
        <begin position="14"/>
        <end position="172"/>
    </location>
</feature>
<evidence type="ECO:0000313" key="7">
    <source>
        <dbReference type="Proteomes" id="UP000036406"/>
    </source>
</evidence>
<dbReference type="Gene3D" id="3.40.50.300">
    <property type="entry name" value="P-loop containing nucleotide triphosphate hydrolases"/>
    <property type="match status" value="1"/>
</dbReference>
<gene>
    <name evidence="6" type="ORF">ABA45_04350</name>
</gene>
<comment type="similarity">
    <text evidence="3">Belongs to the TRAFAC class YlqF/YawG GTPase family. MTG1 subfamily.</text>
</comment>
<dbReference type="STRING" id="330734.ABA45_04350"/>
<comment type="subcellular location">
    <subcellularLocation>
        <location evidence="3">Cytoplasm</location>
    </subcellularLocation>
</comment>
<dbReference type="GO" id="GO:0005737">
    <property type="term" value="C:cytoplasm"/>
    <property type="evidence" value="ECO:0007669"/>
    <property type="project" value="UniProtKB-SubCell"/>
</dbReference>
<dbReference type="InterPro" id="IPR019991">
    <property type="entry name" value="GTP-bd_ribosome_bgen"/>
</dbReference>
<sequence>MAINWFPGHMHKARKEIKEVMPQMDLIIEVVDARIPFSSENPLVPALRGDTPLIKVLNKRDLADPDVTGQWQSWLERERGVKTITLTHNQRSEALDILNLAEQLTPNHDRQKSALRVMILGIPNVGKSTLINTLAGRPAAKTGNEPAVTRAQQAIKLPNNILLYDTPGFLWPKLSPAACGYRLAVTGAIRSAVLDFEDVALFTAEYLLAHYPEFLTSRYGLDPLPVDGLAAMDAIAAKRRFFGRGGIPDLHKVSEVLLNEFRAGKLGRISLETPRLIQHETEIALAEAEVQALLDAEKAIADGKKKAKTRRNRKR</sequence>
<proteinExistence type="inferred from homology"/>
<dbReference type="PANTHER" id="PTHR45782">
    <property type="entry name" value="MITOCHONDRIAL RIBOSOME-ASSOCIATED GTPASE 1"/>
    <property type="match status" value="1"/>
</dbReference>
<dbReference type="PROSITE" id="PS51721">
    <property type="entry name" value="G_CP"/>
    <property type="match status" value="1"/>
</dbReference>
<dbReference type="InterPro" id="IPR016478">
    <property type="entry name" value="GTPase_MTG1"/>
</dbReference>
<feature type="binding site" evidence="4">
    <location>
        <begin position="58"/>
        <end position="61"/>
    </location>
    <ligand>
        <name>GTP</name>
        <dbReference type="ChEBI" id="CHEBI:37565"/>
    </ligand>
</feature>
<dbReference type="InterPro" id="IPR027417">
    <property type="entry name" value="P-loop_NTPase"/>
</dbReference>
<organism evidence="6 7">
    <name type="scientific">Marinobacter psychrophilus</name>
    <dbReference type="NCBI Taxonomy" id="330734"/>
    <lineage>
        <taxon>Bacteria</taxon>
        <taxon>Pseudomonadati</taxon>
        <taxon>Pseudomonadota</taxon>
        <taxon>Gammaproteobacteria</taxon>
        <taxon>Pseudomonadales</taxon>
        <taxon>Marinobacteraceae</taxon>
        <taxon>Marinobacter</taxon>
    </lineage>
</organism>